<dbReference type="InterPro" id="IPR003395">
    <property type="entry name" value="RecF/RecN/SMC_N"/>
</dbReference>
<keyword evidence="5" id="KW-0131">Cell cycle</keyword>
<dbReference type="GO" id="GO:0003677">
    <property type="term" value="F:DNA binding"/>
    <property type="evidence" value="ECO:0007669"/>
    <property type="project" value="TreeGrafter"/>
</dbReference>
<dbReference type="PANTHER" id="PTHR18937:SF12">
    <property type="entry name" value="STRUCTURAL MAINTENANCE OF CHROMOSOMES PROTEIN"/>
    <property type="match status" value="1"/>
</dbReference>
<reference evidence="7" key="1">
    <citation type="journal article" date="2016" name="Gigascience">
        <title>De novo construction of an expanded transcriptome assembly for the western tarnished plant bug, Lygus hesperus.</title>
        <authorList>
            <person name="Tassone E.E."/>
            <person name="Geib S.M."/>
            <person name="Hall B."/>
            <person name="Fabrick J.A."/>
            <person name="Brent C.S."/>
            <person name="Hull J.J."/>
        </authorList>
    </citation>
    <scope>NUCLEOTIDE SEQUENCE</scope>
</reference>
<proteinExistence type="predicted"/>
<protein>
    <submittedName>
        <fullName evidence="7">Structural maintenance of chromosomes protein 1</fullName>
    </submittedName>
</protein>
<sequence length="157" mass="17659">PPLKRSRDIKQLSGGEKTLAALAFIFSIHSYHATPFVILDEIDAPLDRTNISRIASYITTRSRGLLQCCEDDDASYTTIDSSLLQQILQSTKDSDDITKDSMLHGLQFIIISLKDLLYSHADGLIGIYYNKDARSSSILTLDLQPFRDNTYKENSVR</sequence>
<keyword evidence="2" id="KW-0132">Cell division</keyword>
<comment type="subcellular location">
    <subcellularLocation>
        <location evidence="1">Nucleus</location>
    </subcellularLocation>
</comment>
<evidence type="ECO:0000256" key="3">
    <source>
        <dbReference type="ARBA" id="ARBA00022776"/>
    </source>
</evidence>
<feature type="domain" description="RecF/RecN/SMC N-terminal" evidence="6">
    <location>
        <begin position="9"/>
        <end position="63"/>
    </location>
</feature>
<name>A0A146L406_LYGHE</name>
<evidence type="ECO:0000259" key="6">
    <source>
        <dbReference type="Pfam" id="PF02463"/>
    </source>
</evidence>
<evidence type="ECO:0000313" key="7">
    <source>
        <dbReference type="EMBL" id="JAQ03193.1"/>
    </source>
</evidence>
<dbReference type="SUPFAM" id="SSF52540">
    <property type="entry name" value="P-loop containing nucleoside triphosphate hydrolases"/>
    <property type="match status" value="1"/>
</dbReference>
<dbReference type="GO" id="GO:0008278">
    <property type="term" value="C:cohesin complex"/>
    <property type="evidence" value="ECO:0007669"/>
    <property type="project" value="TreeGrafter"/>
</dbReference>
<evidence type="ECO:0000256" key="5">
    <source>
        <dbReference type="ARBA" id="ARBA00023306"/>
    </source>
</evidence>
<dbReference type="Gene3D" id="3.40.50.300">
    <property type="entry name" value="P-loop containing nucleotide triphosphate hydrolases"/>
    <property type="match status" value="1"/>
</dbReference>
<evidence type="ECO:0000256" key="2">
    <source>
        <dbReference type="ARBA" id="ARBA00022618"/>
    </source>
</evidence>
<dbReference type="InterPro" id="IPR027417">
    <property type="entry name" value="P-loop_NTPase"/>
</dbReference>
<feature type="non-terminal residue" evidence="7">
    <location>
        <position position="1"/>
    </location>
</feature>
<accession>A0A146L406</accession>
<evidence type="ECO:0000256" key="1">
    <source>
        <dbReference type="ARBA" id="ARBA00004123"/>
    </source>
</evidence>
<dbReference type="PANTHER" id="PTHR18937">
    <property type="entry name" value="STRUCTURAL MAINTENANCE OF CHROMOSOMES SMC FAMILY MEMBER"/>
    <property type="match status" value="1"/>
</dbReference>
<dbReference type="Pfam" id="PF02463">
    <property type="entry name" value="SMC_N"/>
    <property type="match status" value="1"/>
</dbReference>
<evidence type="ECO:0000256" key="4">
    <source>
        <dbReference type="ARBA" id="ARBA00023242"/>
    </source>
</evidence>
<dbReference type="EMBL" id="GDHC01015436">
    <property type="protein sequence ID" value="JAQ03193.1"/>
    <property type="molecule type" value="Transcribed_RNA"/>
</dbReference>
<keyword evidence="3" id="KW-0498">Mitosis</keyword>
<keyword evidence="4" id="KW-0539">Nucleus</keyword>
<gene>
    <name evidence="7" type="primary">psm1_0</name>
    <name evidence="7" type="ORF">g.57790</name>
</gene>
<dbReference type="GO" id="GO:0005634">
    <property type="term" value="C:nucleus"/>
    <property type="evidence" value="ECO:0007669"/>
    <property type="project" value="UniProtKB-SubCell"/>
</dbReference>
<dbReference type="AlphaFoldDB" id="A0A146L406"/>
<organism evidence="7">
    <name type="scientific">Lygus hesperus</name>
    <name type="common">Western plant bug</name>
    <dbReference type="NCBI Taxonomy" id="30085"/>
    <lineage>
        <taxon>Eukaryota</taxon>
        <taxon>Metazoa</taxon>
        <taxon>Ecdysozoa</taxon>
        <taxon>Arthropoda</taxon>
        <taxon>Hexapoda</taxon>
        <taxon>Insecta</taxon>
        <taxon>Pterygota</taxon>
        <taxon>Neoptera</taxon>
        <taxon>Paraneoptera</taxon>
        <taxon>Hemiptera</taxon>
        <taxon>Heteroptera</taxon>
        <taxon>Panheteroptera</taxon>
        <taxon>Cimicomorpha</taxon>
        <taxon>Miridae</taxon>
        <taxon>Mirini</taxon>
        <taxon>Lygus</taxon>
    </lineage>
</organism>
<dbReference type="GO" id="GO:0007062">
    <property type="term" value="P:sister chromatid cohesion"/>
    <property type="evidence" value="ECO:0007669"/>
    <property type="project" value="TreeGrafter"/>
</dbReference>
<dbReference type="GO" id="GO:0051301">
    <property type="term" value="P:cell division"/>
    <property type="evidence" value="ECO:0007669"/>
    <property type="project" value="UniProtKB-KW"/>
</dbReference>